<dbReference type="InterPro" id="IPR053924">
    <property type="entry name" value="RecX_HTH_2nd"/>
</dbReference>
<feature type="compositionally biased region" description="Basic and acidic residues" evidence="6">
    <location>
        <begin position="146"/>
        <end position="155"/>
    </location>
</feature>
<accession>A0A158H0K5</accession>
<dbReference type="NCBIfam" id="NF001055">
    <property type="entry name" value="PRK00117.2-5"/>
    <property type="match status" value="1"/>
</dbReference>
<dbReference type="Proteomes" id="UP000054893">
    <property type="component" value="Unassembled WGS sequence"/>
</dbReference>
<dbReference type="InterPro" id="IPR053925">
    <property type="entry name" value="RecX_HTH_3rd"/>
</dbReference>
<dbReference type="Pfam" id="PF02631">
    <property type="entry name" value="RecX_HTH2"/>
    <property type="match status" value="1"/>
</dbReference>
<evidence type="ECO:0000256" key="3">
    <source>
        <dbReference type="ARBA" id="ARBA00018111"/>
    </source>
</evidence>
<comment type="subcellular location">
    <subcellularLocation>
        <location evidence="1 5">Cytoplasm</location>
    </subcellularLocation>
</comment>
<proteinExistence type="inferred from homology"/>
<evidence type="ECO:0000256" key="1">
    <source>
        <dbReference type="ARBA" id="ARBA00004496"/>
    </source>
</evidence>
<feature type="domain" description="RecX second three-helical" evidence="7">
    <location>
        <begin position="415"/>
        <end position="451"/>
    </location>
</feature>
<evidence type="ECO:0000256" key="6">
    <source>
        <dbReference type="SAM" id="MobiDB-lite"/>
    </source>
</evidence>
<feature type="region of interest" description="Disordered" evidence="6">
    <location>
        <begin position="1"/>
        <end position="371"/>
    </location>
</feature>
<dbReference type="GO" id="GO:0005737">
    <property type="term" value="C:cytoplasm"/>
    <property type="evidence" value="ECO:0007669"/>
    <property type="project" value="UniProtKB-SubCell"/>
</dbReference>
<feature type="compositionally biased region" description="Acidic residues" evidence="6">
    <location>
        <begin position="34"/>
        <end position="47"/>
    </location>
</feature>
<feature type="compositionally biased region" description="Basic and acidic residues" evidence="6">
    <location>
        <begin position="212"/>
        <end position="228"/>
    </location>
</feature>
<dbReference type="PANTHER" id="PTHR33602:SF1">
    <property type="entry name" value="REGULATORY PROTEIN RECX FAMILY PROTEIN"/>
    <property type="match status" value="1"/>
</dbReference>
<protein>
    <recommendedName>
        <fullName evidence="3 5">Regulatory protein RecX</fullName>
    </recommendedName>
</protein>
<feature type="compositionally biased region" description="Low complexity" evidence="6">
    <location>
        <begin position="90"/>
        <end position="113"/>
    </location>
</feature>
<evidence type="ECO:0000313" key="10">
    <source>
        <dbReference type="Proteomes" id="UP000054893"/>
    </source>
</evidence>
<dbReference type="InterPro" id="IPR003783">
    <property type="entry name" value="Regulatory_RecX"/>
</dbReference>
<dbReference type="PANTHER" id="PTHR33602">
    <property type="entry name" value="REGULATORY PROTEIN RECX FAMILY PROTEIN"/>
    <property type="match status" value="1"/>
</dbReference>
<feature type="compositionally biased region" description="Basic and acidic residues" evidence="6">
    <location>
        <begin position="10"/>
        <end position="27"/>
    </location>
</feature>
<dbReference type="Pfam" id="PF21981">
    <property type="entry name" value="RecX_HTH3"/>
    <property type="match status" value="1"/>
</dbReference>
<dbReference type="GO" id="GO:0006282">
    <property type="term" value="P:regulation of DNA repair"/>
    <property type="evidence" value="ECO:0007669"/>
    <property type="project" value="UniProtKB-UniRule"/>
</dbReference>
<dbReference type="HAMAP" id="MF_01114">
    <property type="entry name" value="RecX"/>
    <property type="match status" value="1"/>
</dbReference>
<keyword evidence="4 5" id="KW-0963">Cytoplasm</keyword>
<dbReference type="OrthoDB" id="5295441at2"/>
<feature type="compositionally biased region" description="Basic and acidic residues" evidence="6">
    <location>
        <begin position="183"/>
        <end position="192"/>
    </location>
</feature>
<feature type="compositionally biased region" description="Polar residues" evidence="6">
    <location>
        <begin position="276"/>
        <end position="297"/>
    </location>
</feature>
<dbReference type="EMBL" id="FCOC02000012">
    <property type="protein sequence ID" value="SAL37611.1"/>
    <property type="molecule type" value="Genomic_DNA"/>
</dbReference>
<name>A0A158H0K5_CABSO</name>
<feature type="compositionally biased region" description="Basic and acidic residues" evidence="6">
    <location>
        <begin position="48"/>
        <end position="66"/>
    </location>
</feature>
<evidence type="ECO:0000259" key="8">
    <source>
        <dbReference type="Pfam" id="PF21981"/>
    </source>
</evidence>
<evidence type="ECO:0000313" key="9">
    <source>
        <dbReference type="EMBL" id="SAL37611.1"/>
    </source>
</evidence>
<comment type="similarity">
    <text evidence="2 5">Belongs to the RecX family.</text>
</comment>
<reference evidence="9 10" key="1">
    <citation type="submission" date="2016-01" db="EMBL/GenBank/DDBJ databases">
        <authorList>
            <person name="Oliw E.H."/>
        </authorList>
    </citation>
    <scope>NUCLEOTIDE SEQUENCE [LARGE SCALE GENOMIC DNA]</scope>
    <source>
        <strain evidence="9">LMG 22029</strain>
    </source>
</reference>
<feature type="compositionally biased region" description="Polar residues" evidence="6">
    <location>
        <begin position="335"/>
        <end position="356"/>
    </location>
</feature>
<evidence type="ECO:0000256" key="2">
    <source>
        <dbReference type="ARBA" id="ARBA00009695"/>
    </source>
</evidence>
<dbReference type="Gene3D" id="1.10.10.10">
    <property type="entry name" value="Winged helix-like DNA-binding domain superfamily/Winged helix DNA-binding domain"/>
    <property type="match status" value="3"/>
</dbReference>
<evidence type="ECO:0000259" key="7">
    <source>
        <dbReference type="Pfam" id="PF02631"/>
    </source>
</evidence>
<dbReference type="InterPro" id="IPR036388">
    <property type="entry name" value="WH-like_DNA-bd_sf"/>
</dbReference>
<evidence type="ECO:0000256" key="5">
    <source>
        <dbReference type="HAMAP-Rule" id="MF_01114"/>
    </source>
</evidence>
<organism evidence="9 10">
    <name type="scientific">Caballeronia sordidicola</name>
    <name type="common">Burkholderia sordidicola</name>
    <dbReference type="NCBI Taxonomy" id="196367"/>
    <lineage>
        <taxon>Bacteria</taxon>
        <taxon>Pseudomonadati</taxon>
        <taxon>Pseudomonadota</taxon>
        <taxon>Betaproteobacteria</taxon>
        <taxon>Burkholderiales</taxon>
        <taxon>Burkholderiaceae</taxon>
        <taxon>Caballeronia</taxon>
    </lineage>
</organism>
<sequence length="514" mass="55263">MRKSRFGSKTGRDSSRDSEQDAKDGTDGSKSSSDDGENICCAEEEIDRYERSSDRYRAASNERADAEGSALARRSFGNTFSKSGGGGFKGSSFSSNKDSGSSFGRKSSFGKTGNASSLSAGTSKAEAIAASAIPDENATPEEAESVYERSSDRAFPKKRSSFGGGGLGRSTSGRSSANESDDVYERSSDKKFGRSSSGGGNKSSSGTKAARKPVDGEDVFERSTDRAASRRSAFSKKLTEDKSSTGVVDPVQQRAVANVTNSGDRLKQAQALVEQTLVQKPRSASSKAAVTSTPERSTATDRAIAGGFEDTADPFEPFEQCVPAESSAPDARLSNADSESVYSRGTTGRSKPPATSETKRKRPQLSLRGRALGYLSRREHSRAELTRKLTPHLTETDSLETLLDALEREGWLSNERFVESVVHRRGARLGTSRIVNELKRNGIDETLIQDANAALKDTELARAREVWSKKYGELPVTPADRAKQARFLATRGFTSGVIMKVLKASDDDFSMEKA</sequence>
<dbReference type="AlphaFoldDB" id="A0A158H0K5"/>
<gene>
    <name evidence="5" type="primary">recX</name>
    <name evidence="9" type="ORF">AWB64_03872</name>
</gene>
<comment type="function">
    <text evidence="5">Modulates RecA activity.</text>
</comment>
<evidence type="ECO:0000256" key="4">
    <source>
        <dbReference type="ARBA" id="ARBA00022490"/>
    </source>
</evidence>
<feature type="domain" description="RecX third three-helical" evidence="8">
    <location>
        <begin position="457"/>
        <end position="502"/>
    </location>
</feature>